<keyword evidence="4" id="KW-1185">Reference proteome</keyword>
<feature type="chain" id="PRO_5042019352" evidence="2">
    <location>
        <begin position="21"/>
        <end position="124"/>
    </location>
</feature>
<accession>A0AAF1AYG4</accession>
<evidence type="ECO:0000313" key="4">
    <source>
        <dbReference type="Proteomes" id="UP000077755"/>
    </source>
</evidence>
<name>A0AAF1AYG4_DAUCS</name>
<dbReference type="PANTHER" id="PTHR31374">
    <property type="entry name" value="AUXIN-INDUCED PROTEIN-LIKE-RELATED"/>
    <property type="match status" value="1"/>
</dbReference>
<evidence type="ECO:0000256" key="1">
    <source>
        <dbReference type="ARBA" id="ARBA00006974"/>
    </source>
</evidence>
<reference evidence="3" key="2">
    <citation type="submission" date="2022-03" db="EMBL/GenBank/DDBJ databases">
        <title>Draft title - Genomic analysis of global carrot germplasm unveils the trajectory of domestication and the origin of high carotenoid orange carrot.</title>
        <authorList>
            <person name="Iorizzo M."/>
            <person name="Ellison S."/>
            <person name="Senalik D."/>
            <person name="Macko-Podgorni A."/>
            <person name="Grzebelus D."/>
            <person name="Bostan H."/>
            <person name="Rolling W."/>
            <person name="Curaba J."/>
            <person name="Simon P."/>
        </authorList>
    </citation>
    <scope>NUCLEOTIDE SEQUENCE</scope>
    <source>
        <tissue evidence="3">Leaf</tissue>
    </source>
</reference>
<evidence type="ECO:0000313" key="3">
    <source>
        <dbReference type="EMBL" id="WOG97020.1"/>
    </source>
</evidence>
<dbReference type="InterPro" id="IPR003676">
    <property type="entry name" value="SAUR_fam"/>
</dbReference>
<feature type="signal peptide" evidence="2">
    <location>
        <begin position="1"/>
        <end position="20"/>
    </location>
</feature>
<comment type="similarity">
    <text evidence="1">Belongs to the ARG7 family.</text>
</comment>
<proteinExistence type="inferred from homology"/>
<gene>
    <name evidence="3" type="ORF">DCAR_0416359</name>
</gene>
<dbReference type="Proteomes" id="UP000077755">
    <property type="component" value="Chromosome 4"/>
</dbReference>
<protein>
    <submittedName>
        <fullName evidence="3">Uncharacterized protein</fullName>
    </submittedName>
</protein>
<keyword evidence="2" id="KW-0732">Signal</keyword>
<dbReference type="GO" id="GO:0009733">
    <property type="term" value="P:response to auxin"/>
    <property type="evidence" value="ECO:0007669"/>
    <property type="project" value="InterPro"/>
</dbReference>
<dbReference type="PANTHER" id="PTHR31374:SF15">
    <property type="entry name" value="AUXIN-RESPONSIVE PROTEIN SAUR32-LIKE"/>
    <property type="match status" value="1"/>
</dbReference>
<dbReference type="EMBL" id="CP093346">
    <property type="protein sequence ID" value="WOG97020.1"/>
    <property type="molecule type" value="Genomic_DNA"/>
</dbReference>
<organism evidence="3 4">
    <name type="scientific">Daucus carota subsp. sativus</name>
    <name type="common">Carrot</name>
    <dbReference type="NCBI Taxonomy" id="79200"/>
    <lineage>
        <taxon>Eukaryota</taxon>
        <taxon>Viridiplantae</taxon>
        <taxon>Streptophyta</taxon>
        <taxon>Embryophyta</taxon>
        <taxon>Tracheophyta</taxon>
        <taxon>Spermatophyta</taxon>
        <taxon>Magnoliopsida</taxon>
        <taxon>eudicotyledons</taxon>
        <taxon>Gunneridae</taxon>
        <taxon>Pentapetalae</taxon>
        <taxon>asterids</taxon>
        <taxon>campanulids</taxon>
        <taxon>Apiales</taxon>
        <taxon>Apiaceae</taxon>
        <taxon>Apioideae</taxon>
        <taxon>Scandiceae</taxon>
        <taxon>Daucinae</taxon>
        <taxon>Daucus</taxon>
        <taxon>Daucus sect. Daucus</taxon>
    </lineage>
</organism>
<dbReference type="AlphaFoldDB" id="A0AAF1AYG4"/>
<evidence type="ECO:0000256" key="2">
    <source>
        <dbReference type="SAM" id="SignalP"/>
    </source>
</evidence>
<sequence>MQSMLLTLGLFLHLSIYIFQEYKNKMSVHMQLHHPRKDKMKQIPKGSFAVMVGRGEEQQKFIIPVMYIYHPLFTQLLKEAEEEYGFNHQGVISIPCHVHHFRNVQSLIDKEHAHHHHLWCFRAL</sequence>
<dbReference type="Pfam" id="PF02519">
    <property type="entry name" value="Auxin_inducible"/>
    <property type="match status" value="1"/>
</dbReference>
<reference evidence="3" key="1">
    <citation type="journal article" date="2016" name="Nat. Genet.">
        <title>A high-quality carrot genome assembly provides new insights into carotenoid accumulation and asterid genome evolution.</title>
        <authorList>
            <person name="Iorizzo M."/>
            <person name="Ellison S."/>
            <person name="Senalik D."/>
            <person name="Zeng P."/>
            <person name="Satapoomin P."/>
            <person name="Huang J."/>
            <person name="Bowman M."/>
            <person name="Iovene M."/>
            <person name="Sanseverino W."/>
            <person name="Cavagnaro P."/>
            <person name="Yildiz M."/>
            <person name="Macko-Podgorni A."/>
            <person name="Moranska E."/>
            <person name="Grzebelus E."/>
            <person name="Grzebelus D."/>
            <person name="Ashrafi H."/>
            <person name="Zheng Z."/>
            <person name="Cheng S."/>
            <person name="Spooner D."/>
            <person name="Van Deynze A."/>
            <person name="Simon P."/>
        </authorList>
    </citation>
    <scope>NUCLEOTIDE SEQUENCE</scope>
    <source>
        <tissue evidence="3">Leaf</tissue>
    </source>
</reference>